<feature type="compositionally biased region" description="Polar residues" evidence="1">
    <location>
        <begin position="78"/>
        <end position="89"/>
    </location>
</feature>
<accession>A0A5J5BMD3</accession>
<name>A0A5J5BMD3_9ASTE</name>
<dbReference type="Proteomes" id="UP000325577">
    <property type="component" value="Linkage Group LG11"/>
</dbReference>
<dbReference type="OrthoDB" id="1112214at2759"/>
<evidence type="ECO:0000256" key="1">
    <source>
        <dbReference type="SAM" id="MobiDB-lite"/>
    </source>
</evidence>
<protein>
    <submittedName>
        <fullName evidence="2">Uncharacterized protein</fullName>
    </submittedName>
</protein>
<keyword evidence="3" id="KW-1185">Reference proteome</keyword>
<dbReference type="SUPFAM" id="SSF56219">
    <property type="entry name" value="DNase I-like"/>
    <property type="match status" value="1"/>
</dbReference>
<feature type="compositionally biased region" description="Low complexity" evidence="1">
    <location>
        <begin position="62"/>
        <end position="77"/>
    </location>
</feature>
<dbReference type="AlphaFoldDB" id="A0A5J5BMD3"/>
<feature type="region of interest" description="Disordered" evidence="1">
    <location>
        <begin position="286"/>
        <end position="311"/>
    </location>
</feature>
<dbReference type="EMBL" id="CM018034">
    <property type="protein sequence ID" value="KAA8544315.1"/>
    <property type="molecule type" value="Genomic_DNA"/>
</dbReference>
<gene>
    <name evidence="2" type="ORF">F0562_022327</name>
</gene>
<evidence type="ECO:0000313" key="2">
    <source>
        <dbReference type="EMBL" id="KAA8544315.1"/>
    </source>
</evidence>
<proteinExistence type="predicted"/>
<feature type="compositionally biased region" description="Low complexity" evidence="1">
    <location>
        <begin position="296"/>
        <end position="311"/>
    </location>
</feature>
<dbReference type="InterPro" id="IPR036691">
    <property type="entry name" value="Endo/exonu/phosph_ase_sf"/>
</dbReference>
<organism evidence="2 3">
    <name type="scientific">Nyssa sinensis</name>
    <dbReference type="NCBI Taxonomy" id="561372"/>
    <lineage>
        <taxon>Eukaryota</taxon>
        <taxon>Viridiplantae</taxon>
        <taxon>Streptophyta</taxon>
        <taxon>Embryophyta</taxon>
        <taxon>Tracheophyta</taxon>
        <taxon>Spermatophyta</taxon>
        <taxon>Magnoliopsida</taxon>
        <taxon>eudicotyledons</taxon>
        <taxon>Gunneridae</taxon>
        <taxon>Pentapetalae</taxon>
        <taxon>asterids</taxon>
        <taxon>Cornales</taxon>
        <taxon>Nyssaceae</taxon>
        <taxon>Nyssa</taxon>
    </lineage>
</organism>
<feature type="region of interest" description="Disordered" evidence="1">
    <location>
        <begin position="53"/>
        <end position="106"/>
    </location>
</feature>
<sequence length="311" mass="34955">MQENSGMAIVVQHSEGRKEKEIQNLAVHQHKKIKGYSYGVLQLDDESLIQKASGREQVPEETSQSSSKYSSIKTTSKMANSVIASNNGLQEKGKGKKKGKGMGRDLNNSLKQKEIRNIIRSQGLCILGILETKVKVENTPTIKDRCFNKWGMVHNGQDAGVIARISLGWNPQKVYLFVIKISDQAIFCDVSINNTDIMFCLEIVYGYNEYNARRHLWNDMNSTVKEVKVRKGEIKRGYHLTWSNKQEGEHNIACKLDRILANGIWLQNLTDSERVGSKSFKETLNKVSKRLKSPKPKLSSPKSSTAASLKG</sequence>
<reference evidence="2 3" key="1">
    <citation type="submission" date="2019-09" db="EMBL/GenBank/DDBJ databases">
        <title>A chromosome-level genome assembly of the Chinese tupelo Nyssa sinensis.</title>
        <authorList>
            <person name="Yang X."/>
            <person name="Kang M."/>
            <person name="Yang Y."/>
            <person name="Xiong H."/>
            <person name="Wang M."/>
            <person name="Zhang Z."/>
            <person name="Wang Z."/>
            <person name="Wu H."/>
            <person name="Ma T."/>
            <person name="Liu J."/>
            <person name="Xi Z."/>
        </authorList>
    </citation>
    <scope>NUCLEOTIDE SEQUENCE [LARGE SCALE GENOMIC DNA]</scope>
    <source>
        <strain evidence="2">J267</strain>
        <tissue evidence="2">Leaf</tissue>
    </source>
</reference>
<evidence type="ECO:0000313" key="3">
    <source>
        <dbReference type="Proteomes" id="UP000325577"/>
    </source>
</evidence>